<keyword evidence="2" id="KW-1185">Reference proteome</keyword>
<gene>
    <name evidence="1" type="ORF">QBC36DRAFT_301021</name>
</gene>
<evidence type="ECO:0000313" key="2">
    <source>
        <dbReference type="Proteomes" id="UP001302321"/>
    </source>
</evidence>
<dbReference type="AlphaFoldDB" id="A0AAN7A602"/>
<name>A0AAN7A602_9PEZI</name>
<evidence type="ECO:0000313" key="1">
    <source>
        <dbReference type="EMBL" id="KAK4176556.1"/>
    </source>
</evidence>
<accession>A0AAN7A602</accession>
<reference evidence="1" key="1">
    <citation type="journal article" date="2023" name="Mol. Phylogenet. Evol.">
        <title>Genome-scale phylogeny and comparative genomics of the fungal order Sordariales.</title>
        <authorList>
            <person name="Hensen N."/>
            <person name="Bonometti L."/>
            <person name="Westerberg I."/>
            <person name="Brannstrom I.O."/>
            <person name="Guillou S."/>
            <person name="Cros-Aarteil S."/>
            <person name="Calhoun S."/>
            <person name="Haridas S."/>
            <person name="Kuo A."/>
            <person name="Mondo S."/>
            <person name="Pangilinan J."/>
            <person name="Riley R."/>
            <person name="LaButti K."/>
            <person name="Andreopoulos B."/>
            <person name="Lipzen A."/>
            <person name="Chen C."/>
            <person name="Yan M."/>
            <person name="Daum C."/>
            <person name="Ng V."/>
            <person name="Clum A."/>
            <person name="Steindorff A."/>
            <person name="Ohm R.A."/>
            <person name="Martin F."/>
            <person name="Silar P."/>
            <person name="Natvig D.O."/>
            <person name="Lalanne C."/>
            <person name="Gautier V."/>
            <person name="Ament-Velasquez S.L."/>
            <person name="Kruys A."/>
            <person name="Hutchinson M.I."/>
            <person name="Powell A.J."/>
            <person name="Barry K."/>
            <person name="Miller A.N."/>
            <person name="Grigoriev I.V."/>
            <person name="Debuchy R."/>
            <person name="Gladieux P."/>
            <person name="Hiltunen Thoren M."/>
            <person name="Johannesson H."/>
        </authorList>
    </citation>
    <scope>NUCLEOTIDE SEQUENCE</scope>
    <source>
        <strain evidence="1">CBS 892.96</strain>
    </source>
</reference>
<organism evidence="1 2">
    <name type="scientific">Triangularia setosa</name>
    <dbReference type="NCBI Taxonomy" id="2587417"/>
    <lineage>
        <taxon>Eukaryota</taxon>
        <taxon>Fungi</taxon>
        <taxon>Dikarya</taxon>
        <taxon>Ascomycota</taxon>
        <taxon>Pezizomycotina</taxon>
        <taxon>Sordariomycetes</taxon>
        <taxon>Sordariomycetidae</taxon>
        <taxon>Sordariales</taxon>
        <taxon>Podosporaceae</taxon>
        <taxon>Triangularia</taxon>
    </lineage>
</organism>
<comment type="caution">
    <text evidence="1">The sequence shown here is derived from an EMBL/GenBank/DDBJ whole genome shotgun (WGS) entry which is preliminary data.</text>
</comment>
<dbReference type="Proteomes" id="UP001302321">
    <property type="component" value="Unassembled WGS sequence"/>
</dbReference>
<reference evidence="1" key="2">
    <citation type="submission" date="2023-05" db="EMBL/GenBank/DDBJ databases">
        <authorList>
            <consortium name="Lawrence Berkeley National Laboratory"/>
            <person name="Steindorff A."/>
            <person name="Hensen N."/>
            <person name="Bonometti L."/>
            <person name="Westerberg I."/>
            <person name="Brannstrom I.O."/>
            <person name="Guillou S."/>
            <person name="Cros-Aarteil S."/>
            <person name="Calhoun S."/>
            <person name="Haridas S."/>
            <person name="Kuo A."/>
            <person name="Mondo S."/>
            <person name="Pangilinan J."/>
            <person name="Riley R."/>
            <person name="Labutti K."/>
            <person name="Andreopoulos B."/>
            <person name="Lipzen A."/>
            <person name="Chen C."/>
            <person name="Yanf M."/>
            <person name="Daum C."/>
            <person name="Ng V."/>
            <person name="Clum A."/>
            <person name="Ohm R."/>
            <person name="Martin F."/>
            <person name="Silar P."/>
            <person name="Natvig D."/>
            <person name="Lalanne C."/>
            <person name="Gautier V."/>
            <person name="Ament-Velasquez S.L."/>
            <person name="Kruys A."/>
            <person name="Hutchinson M.I."/>
            <person name="Powell A.J."/>
            <person name="Barry K."/>
            <person name="Miller A.N."/>
            <person name="Grigoriev I.V."/>
            <person name="Debuchy R."/>
            <person name="Gladieux P."/>
            <person name="Thoren M.H."/>
            <person name="Johannesson H."/>
        </authorList>
    </citation>
    <scope>NUCLEOTIDE SEQUENCE</scope>
    <source>
        <strain evidence="1">CBS 892.96</strain>
    </source>
</reference>
<protein>
    <submittedName>
        <fullName evidence="1">Uncharacterized protein</fullName>
    </submittedName>
</protein>
<proteinExistence type="predicted"/>
<sequence length="178" mass="19942">MLIPLLPALTEGLAFNVREVRMVHATREFNLEPRPHPSGWLPEEVGARRRKQQPVVLEHLELGCENQTYQITGIQTQRWAELADLSALQTLELTALIAESGLDTISSLRFPALTALTFCYMDNPSIEYFDKVKRFLAGLPHLESLSIIGWDWPVAPLGLDLNSTPTTSNDVTPACHLR</sequence>
<dbReference type="EMBL" id="MU866193">
    <property type="protein sequence ID" value="KAK4176556.1"/>
    <property type="molecule type" value="Genomic_DNA"/>
</dbReference>